<feature type="region of interest" description="Disordered" evidence="1">
    <location>
        <begin position="1"/>
        <end position="42"/>
    </location>
</feature>
<gene>
    <name evidence="2" type="ORF">Bca52824_003755</name>
</gene>
<comment type="caution">
    <text evidence="2">The sequence shown here is derived from an EMBL/GenBank/DDBJ whole genome shotgun (WGS) entry which is preliminary data.</text>
</comment>
<feature type="compositionally biased region" description="Basic and acidic residues" evidence="1">
    <location>
        <begin position="16"/>
        <end position="38"/>
    </location>
</feature>
<protein>
    <submittedName>
        <fullName evidence="2">Uncharacterized protein</fullName>
    </submittedName>
</protein>
<dbReference type="EMBL" id="JAAMPC010000001">
    <property type="protein sequence ID" value="KAG2332575.1"/>
    <property type="molecule type" value="Genomic_DNA"/>
</dbReference>
<evidence type="ECO:0000256" key="1">
    <source>
        <dbReference type="SAM" id="MobiDB-lite"/>
    </source>
</evidence>
<name>A0A8X8BF16_BRACI</name>
<evidence type="ECO:0000313" key="3">
    <source>
        <dbReference type="Proteomes" id="UP000886595"/>
    </source>
</evidence>
<evidence type="ECO:0000313" key="2">
    <source>
        <dbReference type="EMBL" id="KAG2332575.1"/>
    </source>
</evidence>
<dbReference type="AlphaFoldDB" id="A0A8X8BF16"/>
<organism evidence="2 3">
    <name type="scientific">Brassica carinata</name>
    <name type="common">Ethiopian mustard</name>
    <name type="synonym">Abyssinian cabbage</name>
    <dbReference type="NCBI Taxonomy" id="52824"/>
    <lineage>
        <taxon>Eukaryota</taxon>
        <taxon>Viridiplantae</taxon>
        <taxon>Streptophyta</taxon>
        <taxon>Embryophyta</taxon>
        <taxon>Tracheophyta</taxon>
        <taxon>Spermatophyta</taxon>
        <taxon>Magnoliopsida</taxon>
        <taxon>eudicotyledons</taxon>
        <taxon>Gunneridae</taxon>
        <taxon>Pentapetalae</taxon>
        <taxon>rosids</taxon>
        <taxon>malvids</taxon>
        <taxon>Brassicales</taxon>
        <taxon>Brassicaceae</taxon>
        <taxon>Brassiceae</taxon>
        <taxon>Brassica</taxon>
    </lineage>
</organism>
<keyword evidence="3" id="KW-1185">Reference proteome</keyword>
<proteinExistence type="predicted"/>
<sequence>MITHEQNATDQDVDDMEVHTEDVHISGEHKPDDDEMTTHEQNATDKVMFTQMVRRLLREKRQYAFI</sequence>
<accession>A0A8X8BF16</accession>
<feature type="compositionally biased region" description="Polar residues" evidence="1">
    <location>
        <begin position="1"/>
        <end position="10"/>
    </location>
</feature>
<reference evidence="2 3" key="1">
    <citation type="submission" date="2020-02" db="EMBL/GenBank/DDBJ databases">
        <authorList>
            <person name="Ma Q."/>
            <person name="Huang Y."/>
            <person name="Song X."/>
            <person name="Pei D."/>
        </authorList>
    </citation>
    <scope>NUCLEOTIDE SEQUENCE [LARGE SCALE GENOMIC DNA]</scope>
    <source>
        <strain evidence="2">Sxm20200214</strain>
        <tissue evidence="2">Leaf</tissue>
    </source>
</reference>
<dbReference type="Proteomes" id="UP000886595">
    <property type="component" value="Unassembled WGS sequence"/>
</dbReference>